<evidence type="ECO:0000256" key="12">
    <source>
        <dbReference type="ARBA" id="ARBA00093359"/>
    </source>
</evidence>
<reference evidence="15 17" key="1">
    <citation type="journal article" date="2018" name="Proc. R. Soc. B">
        <title>A non-coding region near Follistatin controls head colour polymorphism in the Gouldian finch.</title>
        <authorList>
            <person name="Toomey M.B."/>
            <person name="Marques C.I."/>
            <person name="Andrade P."/>
            <person name="Araujo P.M."/>
            <person name="Sabatino S."/>
            <person name="Gazda M.A."/>
            <person name="Afonso S."/>
            <person name="Lopes R.J."/>
            <person name="Corbo J.C."/>
            <person name="Carneiro M."/>
        </authorList>
    </citation>
    <scope>NUCLEOTIDE SEQUENCE [LARGE SCALE GENOMIC DNA]</scope>
    <source>
        <strain evidence="15">Red01</strain>
        <tissue evidence="15">Muscle</tissue>
    </source>
</reference>
<evidence type="ECO:0000256" key="3">
    <source>
        <dbReference type="ARBA" id="ARBA00015508"/>
    </source>
</evidence>
<evidence type="ECO:0000256" key="8">
    <source>
        <dbReference type="ARBA" id="ARBA00023128"/>
    </source>
</evidence>
<comment type="subcellular location">
    <subcellularLocation>
        <location evidence="2">Mitochondrion</location>
    </subcellularLocation>
    <subcellularLocation>
        <location evidence="1">Nucleus</location>
    </subcellularLocation>
</comment>
<dbReference type="OrthoDB" id="677315at2759"/>
<keyword evidence="5" id="KW-0597">Phosphoprotein</keyword>
<keyword evidence="17" id="KW-1185">Reference proteome</keyword>
<dbReference type="Proteomes" id="UP000276834">
    <property type="component" value="Unassembled WGS sequence"/>
</dbReference>
<sequence length="70" mass="7749">MEEEKDICQDTNQTLFKPCQGSEEVPCNKPVPVSLSEEPCCPLHLRLPPQMYVPEQVLAVPQELGAAPTD</sequence>
<dbReference type="GO" id="GO:0005739">
    <property type="term" value="C:mitochondrion"/>
    <property type="evidence" value="ECO:0007669"/>
    <property type="project" value="UniProtKB-SubCell"/>
</dbReference>
<comment type="subunit">
    <text evidence="13">Component of the NSL complex at least composed of KAT8/MOF, KANSL1, KANSL2, KANSL3, MCRS1, PHF20, OGT1/OGT, WDR5 and HCFC1.</text>
</comment>
<evidence type="ECO:0000256" key="7">
    <source>
        <dbReference type="ARBA" id="ARBA00022853"/>
    </source>
</evidence>
<dbReference type="InterPro" id="IPR026316">
    <property type="entry name" value="NSL2"/>
</dbReference>
<dbReference type="PANTHER" id="PTHR13453">
    <property type="entry name" value="KAT8 REGULATORY NSL COMPLEX SUBUNIT 2"/>
    <property type="match status" value="1"/>
</dbReference>
<feature type="non-terminal residue" evidence="15">
    <location>
        <position position="70"/>
    </location>
</feature>
<accession>A0A3L8Q8U1</accession>
<dbReference type="EMBL" id="QUSF01002044">
    <property type="protein sequence ID" value="RLV63740.1"/>
    <property type="molecule type" value="Genomic_DNA"/>
</dbReference>
<evidence type="ECO:0000313" key="17">
    <source>
        <dbReference type="Proteomes" id="UP000276834"/>
    </source>
</evidence>
<evidence type="ECO:0000259" key="14">
    <source>
        <dbReference type="Pfam" id="PF13891"/>
    </source>
</evidence>
<evidence type="ECO:0000256" key="10">
    <source>
        <dbReference type="ARBA" id="ARBA00032947"/>
    </source>
</evidence>
<proteinExistence type="predicted"/>
<keyword evidence="7" id="KW-0156">Chromatin regulator</keyword>
<keyword evidence="4" id="KW-1017">Isopeptide bond</keyword>
<evidence type="ECO:0000313" key="15">
    <source>
        <dbReference type="EMBL" id="RLV63740.1"/>
    </source>
</evidence>
<evidence type="ECO:0000256" key="2">
    <source>
        <dbReference type="ARBA" id="ARBA00004173"/>
    </source>
</evidence>
<name>A0A3L8Q8U1_CHLGU</name>
<dbReference type="AlphaFoldDB" id="A0A3L8Q8U1"/>
<evidence type="ECO:0000256" key="9">
    <source>
        <dbReference type="ARBA" id="ARBA00023242"/>
    </source>
</evidence>
<comment type="function">
    <text evidence="12">Non-catalytic component of the NSL histone acetyltransferase complex, a multiprotein complex that mediates histone H4 acetylation at 'Lys-5'- and 'Lys-8' (H4K5ac and H4K8ac) at transcription start sites and promotes transcription initiation. Required for NSL complex stability and for transcription of intraciliary transport genes in both ciliated and non-ciliated cells by regulating histone H4 acetylation at 'Lys-5'- and 'Lys-12' (H4K5ac and H4K12ac). This is necessary for cilium assembly in ciliated cells and for organization of the microtubule cytoskeleton in non-ciliated cells. Required within the NSL complex to maintain nuclear architecture stability by promoting KAT8-mediated acetylation of lamin LMNA.</text>
</comment>
<keyword evidence="9" id="KW-0539">Nucleus</keyword>
<keyword evidence="8" id="KW-0496">Mitochondrion</keyword>
<evidence type="ECO:0000256" key="11">
    <source>
        <dbReference type="ARBA" id="ARBA00033378"/>
    </source>
</evidence>
<dbReference type="GO" id="GO:0044545">
    <property type="term" value="C:NSL complex"/>
    <property type="evidence" value="ECO:0007669"/>
    <property type="project" value="TreeGrafter"/>
</dbReference>
<comment type="caution">
    <text evidence="15">The sequence shown here is derived from an EMBL/GenBank/DDBJ whole genome shotgun (WGS) entry which is preliminary data.</text>
</comment>
<dbReference type="Pfam" id="PF13891">
    <property type="entry name" value="zf-C3HC3H_KANSL2"/>
    <property type="match status" value="1"/>
</dbReference>
<dbReference type="InterPro" id="IPR025927">
    <property type="entry name" value="Znf_KANL2-like"/>
</dbReference>
<organism evidence="15 17">
    <name type="scientific">Chloebia gouldiae</name>
    <name type="common">Gouldian finch</name>
    <name type="synonym">Erythrura gouldiae</name>
    <dbReference type="NCBI Taxonomy" id="44316"/>
    <lineage>
        <taxon>Eukaryota</taxon>
        <taxon>Metazoa</taxon>
        <taxon>Chordata</taxon>
        <taxon>Craniata</taxon>
        <taxon>Vertebrata</taxon>
        <taxon>Euteleostomi</taxon>
        <taxon>Archelosauria</taxon>
        <taxon>Archosauria</taxon>
        <taxon>Dinosauria</taxon>
        <taxon>Saurischia</taxon>
        <taxon>Theropoda</taxon>
        <taxon>Coelurosauria</taxon>
        <taxon>Aves</taxon>
        <taxon>Neognathae</taxon>
        <taxon>Neoaves</taxon>
        <taxon>Telluraves</taxon>
        <taxon>Australaves</taxon>
        <taxon>Passeriformes</taxon>
        <taxon>Passeroidea</taxon>
        <taxon>Passeridae</taxon>
        <taxon>Chloebia</taxon>
    </lineage>
</organism>
<dbReference type="PANTHER" id="PTHR13453:SF1">
    <property type="entry name" value="KAT8 REGULATORY NSL COMPLEX SUBUNIT 2"/>
    <property type="match status" value="1"/>
</dbReference>
<evidence type="ECO:0000313" key="16">
    <source>
        <dbReference type="EMBL" id="RLV63742.1"/>
    </source>
</evidence>
<dbReference type="STRING" id="44316.ENSEGOP00005021653"/>
<dbReference type="GO" id="GO:0006325">
    <property type="term" value="P:chromatin organization"/>
    <property type="evidence" value="ECO:0007669"/>
    <property type="project" value="UniProtKB-KW"/>
</dbReference>
<evidence type="ECO:0000256" key="5">
    <source>
        <dbReference type="ARBA" id="ARBA00022553"/>
    </source>
</evidence>
<evidence type="ECO:0000256" key="13">
    <source>
        <dbReference type="ARBA" id="ARBA00093543"/>
    </source>
</evidence>
<evidence type="ECO:0000256" key="1">
    <source>
        <dbReference type="ARBA" id="ARBA00004123"/>
    </source>
</evidence>
<evidence type="ECO:0000256" key="4">
    <source>
        <dbReference type="ARBA" id="ARBA00022499"/>
    </source>
</evidence>
<gene>
    <name evidence="16" type="ORF">DV515_00017958</name>
    <name evidence="15" type="ORF">DV515_00017962</name>
</gene>
<evidence type="ECO:0000256" key="6">
    <source>
        <dbReference type="ARBA" id="ARBA00022843"/>
    </source>
</evidence>
<keyword evidence="6" id="KW-0832">Ubl conjugation</keyword>
<dbReference type="EMBL" id="QUSF01002043">
    <property type="protein sequence ID" value="RLV63742.1"/>
    <property type="molecule type" value="Genomic_DNA"/>
</dbReference>
<feature type="domain" description="KANL2-like probable zinc-finger" evidence="14">
    <location>
        <begin position="7"/>
        <end position="44"/>
    </location>
</feature>
<protein>
    <recommendedName>
        <fullName evidence="3">KAT8 regulatory NSL complex subunit 2</fullName>
    </recommendedName>
    <alternativeName>
        <fullName evidence="11">NSL complex protein NSL2</fullName>
    </alternativeName>
    <alternativeName>
        <fullName evidence="10">Non-specific lethal 2 homolog</fullName>
    </alternativeName>
</protein>
<reference evidence="15" key="2">
    <citation type="submission" date="2018-08" db="EMBL/GenBank/DDBJ databases">
        <authorList>
            <person name="Sabatino S.J."/>
        </authorList>
    </citation>
    <scope>NUCLEOTIDE SEQUENCE</scope>
    <source>
        <strain evidence="15">Red01</strain>
        <tissue evidence="15">Muscle</tissue>
    </source>
</reference>
<dbReference type="GO" id="GO:0005634">
    <property type="term" value="C:nucleus"/>
    <property type="evidence" value="ECO:0007669"/>
    <property type="project" value="UniProtKB-SubCell"/>
</dbReference>